<accession>A0A061FNR8</accession>
<dbReference type="InParanoid" id="A0A061FNR8"/>
<name>A0A061FNR8_THECC</name>
<dbReference type="AlphaFoldDB" id="A0A061FNR8"/>
<dbReference type="EMBL" id="CM001888">
    <property type="protein sequence ID" value="EOY18980.1"/>
    <property type="molecule type" value="Genomic_DNA"/>
</dbReference>
<evidence type="ECO:0000313" key="1">
    <source>
        <dbReference type="EMBL" id="EOY18980.1"/>
    </source>
</evidence>
<keyword evidence="2" id="KW-1185">Reference proteome</keyword>
<organism evidence="1 2">
    <name type="scientific">Theobroma cacao</name>
    <name type="common">Cacao</name>
    <name type="synonym">Cocoa</name>
    <dbReference type="NCBI Taxonomy" id="3641"/>
    <lineage>
        <taxon>Eukaryota</taxon>
        <taxon>Viridiplantae</taxon>
        <taxon>Streptophyta</taxon>
        <taxon>Embryophyta</taxon>
        <taxon>Tracheophyta</taxon>
        <taxon>Spermatophyta</taxon>
        <taxon>Magnoliopsida</taxon>
        <taxon>eudicotyledons</taxon>
        <taxon>Gunneridae</taxon>
        <taxon>Pentapetalae</taxon>
        <taxon>rosids</taxon>
        <taxon>malvids</taxon>
        <taxon>Malvales</taxon>
        <taxon>Malvaceae</taxon>
        <taxon>Byttnerioideae</taxon>
        <taxon>Theobroma</taxon>
    </lineage>
</organism>
<protein>
    <submittedName>
        <fullName evidence="1">Uncharacterized protein</fullName>
    </submittedName>
</protein>
<evidence type="ECO:0000313" key="2">
    <source>
        <dbReference type="Proteomes" id="UP000026915"/>
    </source>
</evidence>
<dbReference type="Proteomes" id="UP000026915">
    <property type="component" value="Chromosome 10"/>
</dbReference>
<dbReference type="Gramene" id="EOY18980">
    <property type="protein sequence ID" value="EOY18980"/>
    <property type="gene ID" value="TCM_043538"/>
</dbReference>
<sequence length="69" mass="8047">MPVNPFFILHFLYDVSIHLASEDSLSYLTCLRIIEAFILQMIAPSEHPNFQKFELNAPKSFPFLISYLK</sequence>
<reference evidence="1 2" key="1">
    <citation type="journal article" date="2013" name="Genome Biol.">
        <title>The genome sequence of the most widely cultivated cacao type and its use to identify candidate genes regulating pod color.</title>
        <authorList>
            <person name="Motamayor J.C."/>
            <person name="Mockaitis K."/>
            <person name="Schmutz J."/>
            <person name="Haiminen N."/>
            <person name="Iii D.L."/>
            <person name="Cornejo O."/>
            <person name="Findley S.D."/>
            <person name="Zheng P."/>
            <person name="Utro F."/>
            <person name="Royaert S."/>
            <person name="Saski C."/>
            <person name="Jenkins J."/>
            <person name="Podicheti R."/>
            <person name="Zhao M."/>
            <person name="Scheffler B.E."/>
            <person name="Stack J.C."/>
            <person name="Feltus F.A."/>
            <person name="Mustiga G.M."/>
            <person name="Amores F."/>
            <person name="Phillips W."/>
            <person name="Marelli J.P."/>
            <person name="May G.D."/>
            <person name="Shapiro H."/>
            <person name="Ma J."/>
            <person name="Bustamante C.D."/>
            <person name="Schnell R.J."/>
            <person name="Main D."/>
            <person name="Gilbert D."/>
            <person name="Parida L."/>
            <person name="Kuhn D.N."/>
        </authorList>
    </citation>
    <scope>NUCLEOTIDE SEQUENCE [LARGE SCALE GENOMIC DNA]</scope>
    <source>
        <strain evidence="2">cv. Matina 1-6</strain>
    </source>
</reference>
<proteinExistence type="predicted"/>
<dbReference type="HOGENOM" id="CLU_2780954_0_0_1"/>
<gene>
    <name evidence="1" type="ORF">TCM_043538</name>
</gene>